<organism evidence="1 3">
    <name type="scientific">Scale drop disease virus</name>
    <dbReference type="NCBI Taxonomy" id="1697349"/>
    <lineage>
        <taxon>Viruses</taxon>
        <taxon>Varidnaviria</taxon>
        <taxon>Bamfordvirae</taxon>
        <taxon>Nucleocytoviricota</taxon>
        <taxon>Megaviricetes</taxon>
        <taxon>Pimascovirales</taxon>
        <taxon>Pimascovirales incertae sedis</taxon>
        <taxon>Iridoviridae</taxon>
        <taxon>Alphairidovirinae</taxon>
        <taxon>Megalocytivirus</taxon>
        <taxon>Megalocytivirus lates1</taxon>
    </lineage>
</organism>
<reference evidence="1 3" key="1">
    <citation type="journal article" date="2015" name="PLoS Pathog.">
        <title>A Novel Virus Causes Scale Drop Disease in Lates calcarifer.</title>
        <authorList>
            <person name="de Groof A."/>
            <person name="Guelen L."/>
            <person name="Deijs M."/>
            <person name="van der Wal Y."/>
            <person name="Miyata M."/>
            <person name="Ng K.S."/>
            <person name="van Grinsven L."/>
            <person name="Simmelink B."/>
            <person name="Biermann Y."/>
            <person name="Grisez L."/>
            <person name="van Lent J."/>
            <person name="de Ronde A."/>
            <person name="Chang S.F."/>
            <person name="Schrier C."/>
            <person name="van der Hoek L."/>
        </authorList>
    </citation>
    <scope>NUCLEOTIDE SEQUENCE [LARGE SCALE GENOMIC DNA]</scope>
    <source>
        <strain evidence="1">C4575</strain>
    </source>
</reference>
<dbReference type="Proteomes" id="UP000201485">
    <property type="component" value="Segment"/>
</dbReference>
<evidence type="ECO:0000313" key="1">
    <source>
        <dbReference type="EMBL" id="AKU37532.1"/>
    </source>
</evidence>
<dbReference type="RefSeq" id="YP_009163878.1">
    <property type="nucleotide sequence ID" value="NC_027778.1"/>
</dbReference>
<dbReference type="EMBL" id="MN562489">
    <property type="protein sequence ID" value="QLI60653.1"/>
    <property type="molecule type" value="Genomic_DNA"/>
</dbReference>
<dbReference type="KEGG" id="vg:25479166"/>
<keyword evidence="3" id="KW-1185">Reference proteome</keyword>
<sequence length="250" mass="28960">MSIMAFRLAKTCYHEMMCHYQDLWWGVMTKQAVKKLLRTEMSNTIVMFDAVNIKYPHLFNIAKKTKEHGIRIYTFVVFDKYNIRELDGNELNVWAQSNLQCVIAELAQKHTFLKPSTPMVYDGFMKHIAEQYEQLDVWLEGKFYEMYESGSILKKKLQLHYVPAAAVSISIPDYHRYGHTSLCDVYIATDVLHHYHLRWPNSKQFILSKRLRSTTSQDVVCDTSAVDALKALLGKFNIAVILADVATHTA</sequence>
<evidence type="ECO:0000313" key="2">
    <source>
        <dbReference type="EMBL" id="QLI60653.1"/>
    </source>
</evidence>
<gene>
    <name evidence="1" type="ORF">SDDV_117</name>
</gene>
<accession>A0A0K1L6D0</accession>
<reference evidence="2 4" key="2">
    <citation type="submission" date="2019-10" db="EMBL/GenBank/DDBJ databases">
        <authorList>
            <person name="Kayansamruaj P."/>
        </authorList>
    </citation>
    <scope>NUCLEOTIDE SEQUENCE [LARGE SCALE GENOMIC DNA]</scope>
    <source>
        <strain evidence="2">SDDV_Thai_2019</strain>
    </source>
</reference>
<dbReference type="GeneID" id="25479166"/>
<protein>
    <submittedName>
        <fullName evidence="1">ORF_117L</fullName>
    </submittedName>
</protein>
<evidence type="ECO:0000313" key="3">
    <source>
        <dbReference type="Proteomes" id="UP000201485"/>
    </source>
</evidence>
<proteinExistence type="predicted"/>
<dbReference type="EMBL" id="KR139659">
    <property type="protein sequence ID" value="AKU37532.1"/>
    <property type="molecule type" value="Genomic_DNA"/>
</dbReference>
<dbReference type="Proteomes" id="UP000510602">
    <property type="component" value="Segment"/>
</dbReference>
<name>A0A0K1L6D0_9VIRU</name>
<evidence type="ECO:0000313" key="4">
    <source>
        <dbReference type="Proteomes" id="UP000510602"/>
    </source>
</evidence>